<protein>
    <submittedName>
        <fullName evidence="1">Uncharacterized protein</fullName>
    </submittedName>
</protein>
<reference evidence="1 2" key="1">
    <citation type="submission" date="2018-06" db="EMBL/GenBank/DDBJ databases">
        <authorList>
            <consortium name="Pathogen Informatics"/>
            <person name="Doyle S."/>
        </authorList>
    </citation>
    <scope>NUCLEOTIDE SEQUENCE [LARGE SCALE GENOMIC DNA]</scope>
    <source>
        <strain evidence="1 2">NCTC12420</strain>
    </source>
</reference>
<proteinExistence type="predicted"/>
<dbReference type="Proteomes" id="UP000254220">
    <property type="component" value="Unassembled WGS sequence"/>
</dbReference>
<dbReference type="AlphaFoldDB" id="A0A379XLV4"/>
<evidence type="ECO:0000313" key="1">
    <source>
        <dbReference type="EMBL" id="SUI01483.1"/>
    </source>
</evidence>
<gene>
    <name evidence="1" type="ORF">NCTC12420_01188</name>
</gene>
<dbReference type="EMBL" id="UGYB01000001">
    <property type="protein sequence ID" value="SUI01483.1"/>
    <property type="molecule type" value="Genomic_DNA"/>
</dbReference>
<evidence type="ECO:0000313" key="2">
    <source>
        <dbReference type="Proteomes" id="UP000254220"/>
    </source>
</evidence>
<organism evidence="1 2">
    <name type="scientific">Salmonella enterica subsp. indica</name>
    <dbReference type="NCBI Taxonomy" id="59207"/>
    <lineage>
        <taxon>Bacteria</taxon>
        <taxon>Pseudomonadati</taxon>
        <taxon>Pseudomonadota</taxon>
        <taxon>Gammaproteobacteria</taxon>
        <taxon>Enterobacterales</taxon>
        <taxon>Enterobacteriaceae</taxon>
        <taxon>Salmonella</taxon>
    </lineage>
</organism>
<name>A0A379XLV4_SALER</name>
<accession>A0A379XLV4</accession>
<sequence>MALRFRFLLTRTPGTLRHEHFDKSAHAKIVLFGIAGDICRFEGQFFVLLITDPYRDNLILVDFNHFQFWPPIRGCTKSPGVNITSPVEQIL</sequence>